<protein>
    <submittedName>
        <fullName evidence="2">Acetyltransferase</fullName>
    </submittedName>
</protein>
<evidence type="ECO:0000313" key="2">
    <source>
        <dbReference type="EMBL" id="EMA54909.1"/>
    </source>
</evidence>
<keyword evidence="3" id="KW-1185">Reference proteome</keyword>
<dbReference type="Gene3D" id="3.30.1050.10">
    <property type="entry name" value="SCP2 sterol-binding domain"/>
    <property type="match status" value="1"/>
</dbReference>
<dbReference type="PROSITE" id="PS51186">
    <property type="entry name" value="GNAT"/>
    <property type="match status" value="1"/>
</dbReference>
<dbReference type="InterPro" id="IPR036527">
    <property type="entry name" value="SCP2_sterol-bd_dom_sf"/>
</dbReference>
<dbReference type="GO" id="GO:0034069">
    <property type="term" value="F:aminoglycoside N-acetyltransferase activity"/>
    <property type="evidence" value="ECO:0007669"/>
    <property type="project" value="TreeGrafter"/>
</dbReference>
<sequence>MRRRAQPRRTIEIDDGDLPDSLKVFHARHLRIGMAEYRPISEEYEERHHAITGYAFDAGSGPYDPDEPIDERRRRRWAFGEDRGIFDGDDLVACGTHIEFTVRLRGEWLPMAGLSGVASPPERRRQGFVGELLEASLQEYREWGWPIAALRPFKHDFYARYGWATGCRYHTATVAPAALSTVRSAAAGEFRRIEPEEYATLEPVFEKWLDGVNLATRRNDDWWRDRVFQGYDTERYCYAWLQGDEPRGYLVYRIKDGDDGRRLVVDEMAFTDHEAYLNLLRFCHDHDSQVSAVELYGYDHDRLLDVVTDRDAIEVEVAAGKMLRIVDVPAALEAVPYPGIEDATLTVGVDDPHAPWNDATFSVRVAEGVASVERVDADAEPDATTDIGTLSQLLVGYCSAERARTVGGLDVRTSETVDVLERLFPEHEVFLPESF</sequence>
<organism evidence="2 3">
    <name type="scientific">Halococcus salifodinae DSM 8989</name>
    <dbReference type="NCBI Taxonomy" id="1227456"/>
    <lineage>
        <taxon>Archaea</taxon>
        <taxon>Methanobacteriati</taxon>
        <taxon>Methanobacteriota</taxon>
        <taxon>Stenosarchaea group</taxon>
        <taxon>Halobacteria</taxon>
        <taxon>Halobacteriales</taxon>
        <taxon>Halococcaceae</taxon>
        <taxon>Halococcus</taxon>
    </lineage>
</organism>
<dbReference type="Gene3D" id="3.40.630.30">
    <property type="match status" value="2"/>
</dbReference>
<dbReference type="PANTHER" id="PTHR37817">
    <property type="entry name" value="N-ACETYLTRANSFERASE EIS"/>
    <property type="match status" value="1"/>
</dbReference>
<dbReference type="PATRIC" id="fig|1227456.3.peg.854"/>
<name>M0NCU4_9EURY</name>
<dbReference type="InterPro" id="IPR000182">
    <property type="entry name" value="GNAT_dom"/>
</dbReference>
<feature type="domain" description="N-acetyltransferase" evidence="1">
    <location>
        <begin position="35"/>
        <end position="186"/>
    </location>
</feature>
<reference evidence="2 3" key="1">
    <citation type="journal article" date="2014" name="PLoS Genet.">
        <title>Phylogenetically driven sequencing of extremely halophilic archaea reveals strategies for static and dynamic osmo-response.</title>
        <authorList>
            <person name="Becker E.A."/>
            <person name="Seitzer P.M."/>
            <person name="Tritt A."/>
            <person name="Larsen D."/>
            <person name="Krusor M."/>
            <person name="Yao A.I."/>
            <person name="Wu D."/>
            <person name="Madern D."/>
            <person name="Eisen J.A."/>
            <person name="Darling A.E."/>
            <person name="Facciotti M.T."/>
        </authorList>
    </citation>
    <scope>NUCLEOTIDE SEQUENCE [LARGE SCALE GENOMIC DNA]</scope>
    <source>
        <strain evidence="2 3">DSM 8989</strain>
    </source>
</reference>
<dbReference type="InterPro" id="IPR016181">
    <property type="entry name" value="Acyl_CoA_acyltransferase"/>
</dbReference>
<dbReference type="Proteomes" id="UP000011625">
    <property type="component" value="Unassembled WGS sequence"/>
</dbReference>
<accession>M0NCU4</accession>
<dbReference type="Pfam" id="PF13530">
    <property type="entry name" value="SCP2_2"/>
    <property type="match status" value="1"/>
</dbReference>
<dbReference type="SUPFAM" id="SSF55718">
    <property type="entry name" value="SCP-like"/>
    <property type="match status" value="1"/>
</dbReference>
<comment type="caution">
    <text evidence="2">The sequence shown here is derived from an EMBL/GenBank/DDBJ whole genome shotgun (WGS) entry which is preliminary data.</text>
</comment>
<keyword evidence="2" id="KW-0808">Transferase</keyword>
<dbReference type="PANTHER" id="PTHR37817:SF1">
    <property type="entry name" value="N-ACETYLTRANSFERASE EIS"/>
    <property type="match status" value="1"/>
</dbReference>
<dbReference type="AlphaFoldDB" id="M0NCU4"/>
<evidence type="ECO:0000313" key="3">
    <source>
        <dbReference type="Proteomes" id="UP000011625"/>
    </source>
</evidence>
<gene>
    <name evidence="2" type="ORF">C450_04121</name>
</gene>
<dbReference type="EMBL" id="AOME01000016">
    <property type="protein sequence ID" value="EMA54909.1"/>
    <property type="molecule type" value="Genomic_DNA"/>
</dbReference>
<dbReference type="Pfam" id="PF13527">
    <property type="entry name" value="Acetyltransf_9"/>
    <property type="match status" value="1"/>
</dbReference>
<dbReference type="STRING" id="1227456.C450_04121"/>
<dbReference type="SUPFAM" id="SSF55729">
    <property type="entry name" value="Acyl-CoA N-acyltransferases (Nat)"/>
    <property type="match status" value="1"/>
</dbReference>
<dbReference type="Pfam" id="PF17668">
    <property type="entry name" value="Acetyltransf_17"/>
    <property type="match status" value="1"/>
</dbReference>
<dbReference type="InterPro" id="IPR041380">
    <property type="entry name" value="Acetyltransf_17"/>
</dbReference>
<dbReference type="InterPro" id="IPR025559">
    <property type="entry name" value="Eis_dom"/>
</dbReference>
<dbReference type="InterPro" id="IPR051554">
    <property type="entry name" value="Acetyltransferase_Eis"/>
</dbReference>
<evidence type="ECO:0000259" key="1">
    <source>
        <dbReference type="PROSITE" id="PS51186"/>
    </source>
</evidence>
<dbReference type="GO" id="GO:0030649">
    <property type="term" value="P:aminoglycoside antibiotic catabolic process"/>
    <property type="evidence" value="ECO:0007669"/>
    <property type="project" value="TreeGrafter"/>
</dbReference>
<proteinExistence type="predicted"/>